<protein>
    <submittedName>
        <fullName evidence="2">Uncharacterized protein</fullName>
    </submittedName>
</protein>
<sequence length="284" mass="30129">MLTKSAVLAVLAFASAVMAAPQPTLSPVARAAAGKAETFDHVKWGLAHGGAIDIAEKFRGVKPTGTKPVEAPTPTPTAAPDLANREVKERGASQWTISVVNRLGRDIMTMHALGWQASPPIRGNTGQGVLRNGESGSIVVPQGWHGNIPIVESGGIRRFQGDESQIEGSFVQQGGWEYILDINVSYVTGFSVPITCSCDVGVIGGCNKWLWDMGRCPNDNGVGSCKNPERDSRGPANAFFKPCEHAAYTYAYDDEANTGNGICGGDTVTCCVGTDCPRNPRQPW</sequence>
<reference evidence="2" key="1">
    <citation type="journal article" date="2023" name="Mol. Phylogenet. Evol.">
        <title>Genome-scale phylogeny and comparative genomics of the fungal order Sordariales.</title>
        <authorList>
            <person name="Hensen N."/>
            <person name="Bonometti L."/>
            <person name="Westerberg I."/>
            <person name="Brannstrom I.O."/>
            <person name="Guillou S."/>
            <person name="Cros-Aarteil S."/>
            <person name="Calhoun S."/>
            <person name="Haridas S."/>
            <person name="Kuo A."/>
            <person name="Mondo S."/>
            <person name="Pangilinan J."/>
            <person name="Riley R."/>
            <person name="LaButti K."/>
            <person name="Andreopoulos B."/>
            <person name="Lipzen A."/>
            <person name="Chen C."/>
            <person name="Yan M."/>
            <person name="Daum C."/>
            <person name="Ng V."/>
            <person name="Clum A."/>
            <person name="Steindorff A."/>
            <person name="Ohm R.A."/>
            <person name="Martin F."/>
            <person name="Silar P."/>
            <person name="Natvig D.O."/>
            <person name="Lalanne C."/>
            <person name="Gautier V."/>
            <person name="Ament-Velasquez S.L."/>
            <person name="Kruys A."/>
            <person name="Hutchinson M.I."/>
            <person name="Powell A.J."/>
            <person name="Barry K."/>
            <person name="Miller A.N."/>
            <person name="Grigoriev I.V."/>
            <person name="Debuchy R."/>
            <person name="Gladieux P."/>
            <person name="Hiltunen Thoren M."/>
            <person name="Johannesson H."/>
        </authorList>
    </citation>
    <scope>NUCLEOTIDE SEQUENCE</scope>
    <source>
        <strain evidence="2">PSN293</strain>
    </source>
</reference>
<comment type="caution">
    <text evidence="2">The sequence shown here is derived from an EMBL/GenBank/DDBJ whole genome shotgun (WGS) entry which is preliminary data.</text>
</comment>
<evidence type="ECO:0000313" key="3">
    <source>
        <dbReference type="Proteomes" id="UP001301769"/>
    </source>
</evidence>
<dbReference type="EMBL" id="MU858217">
    <property type="protein sequence ID" value="KAK4209084.1"/>
    <property type="molecule type" value="Genomic_DNA"/>
</dbReference>
<keyword evidence="3" id="KW-1185">Reference proteome</keyword>
<keyword evidence="1" id="KW-0732">Signal</keyword>
<evidence type="ECO:0000313" key="2">
    <source>
        <dbReference type="EMBL" id="KAK4209084.1"/>
    </source>
</evidence>
<feature type="chain" id="PRO_5042859971" evidence="1">
    <location>
        <begin position="20"/>
        <end position="284"/>
    </location>
</feature>
<dbReference type="SUPFAM" id="SSF49870">
    <property type="entry name" value="Osmotin, thaumatin-like protein"/>
    <property type="match status" value="1"/>
</dbReference>
<gene>
    <name evidence="2" type="ORF">QBC37DRAFT_295331</name>
</gene>
<organism evidence="2 3">
    <name type="scientific">Rhypophila decipiens</name>
    <dbReference type="NCBI Taxonomy" id="261697"/>
    <lineage>
        <taxon>Eukaryota</taxon>
        <taxon>Fungi</taxon>
        <taxon>Dikarya</taxon>
        <taxon>Ascomycota</taxon>
        <taxon>Pezizomycotina</taxon>
        <taxon>Sordariomycetes</taxon>
        <taxon>Sordariomycetidae</taxon>
        <taxon>Sordariales</taxon>
        <taxon>Naviculisporaceae</taxon>
        <taxon>Rhypophila</taxon>
    </lineage>
</organism>
<evidence type="ECO:0000256" key="1">
    <source>
        <dbReference type="SAM" id="SignalP"/>
    </source>
</evidence>
<feature type="signal peptide" evidence="1">
    <location>
        <begin position="1"/>
        <end position="19"/>
    </location>
</feature>
<dbReference type="InterPro" id="IPR037176">
    <property type="entry name" value="Osmotin/thaumatin-like_sf"/>
</dbReference>
<proteinExistence type="predicted"/>
<dbReference type="Proteomes" id="UP001301769">
    <property type="component" value="Unassembled WGS sequence"/>
</dbReference>
<reference evidence="2" key="2">
    <citation type="submission" date="2023-05" db="EMBL/GenBank/DDBJ databases">
        <authorList>
            <consortium name="Lawrence Berkeley National Laboratory"/>
            <person name="Steindorff A."/>
            <person name="Hensen N."/>
            <person name="Bonometti L."/>
            <person name="Westerberg I."/>
            <person name="Brannstrom I.O."/>
            <person name="Guillou S."/>
            <person name="Cros-Aarteil S."/>
            <person name="Calhoun S."/>
            <person name="Haridas S."/>
            <person name="Kuo A."/>
            <person name="Mondo S."/>
            <person name="Pangilinan J."/>
            <person name="Riley R."/>
            <person name="Labutti K."/>
            <person name="Andreopoulos B."/>
            <person name="Lipzen A."/>
            <person name="Chen C."/>
            <person name="Yanf M."/>
            <person name="Daum C."/>
            <person name="Ng V."/>
            <person name="Clum A."/>
            <person name="Ohm R."/>
            <person name="Martin F."/>
            <person name="Silar P."/>
            <person name="Natvig D."/>
            <person name="Lalanne C."/>
            <person name="Gautier V."/>
            <person name="Ament-Velasquez S.L."/>
            <person name="Kruys A."/>
            <person name="Hutchinson M.I."/>
            <person name="Powell A.J."/>
            <person name="Barry K."/>
            <person name="Miller A.N."/>
            <person name="Grigoriev I.V."/>
            <person name="Debuchy R."/>
            <person name="Gladieux P."/>
            <person name="Thoren M.H."/>
            <person name="Johannesson H."/>
        </authorList>
    </citation>
    <scope>NUCLEOTIDE SEQUENCE</scope>
    <source>
        <strain evidence="2">PSN293</strain>
    </source>
</reference>
<accession>A0AAN6XYL1</accession>
<dbReference type="AlphaFoldDB" id="A0AAN6XYL1"/>
<name>A0AAN6XYL1_9PEZI</name>